<feature type="binding site" evidence="5">
    <location>
        <position position="199"/>
    </location>
    <ligand>
        <name>ATP</name>
        <dbReference type="ChEBI" id="CHEBI:30616"/>
    </ligand>
</feature>
<comment type="catalytic activity">
    <reaction evidence="5 7">
        <text>AMP + ATP = 2 ADP</text>
        <dbReference type="Rhea" id="RHEA:12973"/>
        <dbReference type="ChEBI" id="CHEBI:30616"/>
        <dbReference type="ChEBI" id="CHEBI:456215"/>
        <dbReference type="ChEBI" id="CHEBI:456216"/>
        <dbReference type="EC" id="2.7.4.3"/>
    </reaction>
</comment>
<feature type="binding site" evidence="5">
    <location>
        <position position="92"/>
    </location>
    <ligand>
        <name>AMP</name>
        <dbReference type="ChEBI" id="CHEBI:456215"/>
    </ligand>
</feature>
<dbReference type="EMBL" id="CZVW01000004">
    <property type="protein sequence ID" value="CUS98416.1"/>
    <property type="molecule type" value="Genomic_DNA"/>
</dbReference>
<dbReference type="InterPro" id="IPR006259">
    <property type="entry name" value="Adenyl_kin_sub"/>
</dbReference>
<keyword evidence="5" id="KW-0479">Metal-binding</keyword>
<dbReference type="GO" id="GO:0044209">
    <property type="term" value="P:AMP salvage"/>
    <property type="evidence" value="ECO:0007669"/>
    <property type="project" value="UniProtKB-UniRule"/>
</dbReference>
<dbReference type="NCBIfam" id="TIGR01351">
    <property type="entry name" value="adk"/>
    <property type="match status" value="1"/>
</dbReference>
<dbReference type="InterPro" id="IPR027417">
    <property type="entry name" value="P-loop_NTPase"/>
</dbReference>
<dbReference type="PRINTS" id="PR00094">
    <property type="entry name" value="ADENYLTKNASE"/>
</dbReference>
<feature type="binding site" evidence="5">
    <location>
        <position position="31"/>
    </location>
    <ligand>
        <name>AMP</name>
        <dbReference type="ChEBI" id="CHEBI:456215"/>
    </ligand>
</feature>
<dbReference type="PANTHER" id="PTHR23359">
    <property type="entry name" value="NUCLEOTIDE KINASE"/>
    <property type="match status" value="1"/>
</dbReference>
<feature type="binding site" evidence="5">
    <location>
        <position position="130"/>
    </location>
    <ligand>
        <name>Zn(2+)</name>
        <dbReference type="ChEBI" id="CHEBI:29105"/>
        <note>structural</note>
    </ligand>
</feature>
<proteinExistence type="inferred from homology"/>
<protein>
    <recommendedName>
        <fullName evidence="5 7">Adenylate kinase</fullName>
        <shortName evidence="5">AK</shortName>
        <ecNumber evidence="5 7">2.7.4.3</ecNumber>
    </recommendedName>
    <alternativeName>
        <fullName evidence="5">ATP-AMP transphosphorylase</fullName>
    </alternativeName>
    <alternativeName>
        <fullName evidence="5">ATP:AMP phosphotransferase</fullName>
    </alternativeName>
    <alternativeName>
        <fullName evidence="5">Adenylate monophosphate kinase</fullName>
    </alternativeName>
</protein>
<comment type="similarity">
    <text evidence="5 6">Belongs to the adenylate kinase family.</text>
</comment>
<dbReference type="CDD" id="cd01428">
    <property type="entry name" value="ADK"/>
    <property type="match status" value="1"/>
</dbReference>
<dbReference type="Pfam" id="PF05191">
    <property type="entry name" value="ADK_lid"/>
    <property type="match status" value="1"/>
</dbReference>
<dbReference type="PROSITE" id="PS00113">
    <property type="entry name" value="ADENYLATE_KINASE"/>
    <property type="match status" value="1"/>
</dbReference>
<comment type="subcellular location">
    <subcellularLocation>
        <location evidence="5 7">Cytoplasm</location>
    </subcellularLocation>
</comment>
<organism evidence="9 10">
    <name type="scientific">Candidatus Chryseopegocella kryptomonas</name>
    <dbReference type="NCBI Taxonomy" id="1633643"/>
    <lineage>
        <taxon>Bacteria</taxon>
        <taxon>Pseudomonadati</taxon>
        <taxon>Candidatus Kryptoniota</taxon>
        <taxon>Candidatus Chryseopegocella</taxon>
    </lineage>
</organism>
<keyword evidence="1 5" id="KW-0808">Transferase</keyword>
<dbReference type="Pfam" id="PF00406">
    <property type="entry name" value="ADK"/>
    <property type="match status" value="1"/>
</dbReference>
<dbReference type="HAMAP" id="MF_00235">
    <property type="entry name" value="Adenylate_kinase_Adk"/>
    <property type="match status" value="1"/>
</dbReference>
<keyword evidence="5" id="KW-0963">Cytoplasm</keyword>
<feature type="region of interest" description="NMP" evidence="5">
    <location>
        <begin position="30"/>
        <end position="59"/>
    </location>
</feature>
<feature type="binding site" evidence="5">
    <location>
        <position position="160"/>
    </location>
    <ligand>
        <name>AMP</name>
        <dbReference type="ChEBI" id="CHEBI:456215"/>
    </ligand>
</feature>
<feature type="binding site" evidence="5">
    <location>
        <position position="171"/>
    </location>
    <ligand>
        <name>AMP</name>
        <dbReference type="ChEBI" id="CHEBI:456215"/>
    </ligand>
</feature>
<reference evidence="10" key="1">
    <citation type="submission" date="2015-11" db="EMBL/GenBank/DDBJ databases">
        <authorList>
            <person name="Varghese N."/>
        </authorList>
    </citation>
    <scope>NUCLEOTIDE SEQUENCE [LARGE SCALE GENOMIC DNA]</scope>
    <source>
        <strain evidence="10">JGI-23</strain>
    </source>
</reference>
<keyword evidence="2 5" id="KW-0545">Nucleotide biosynthesis</keyword>
<keyword evidence="5 7" id="KW-0067">ATP-binding</keyword>
<feature type="region of interest" description="LID" evidence="5">
    <location>
        <begin position="126"/>
        <end position="163"/>
    </location>
</feature>
<comment type="domain">
    <text evidence="5">Consists of three domains, a large central CORE domain and two small peripheral domains, NMPbind and LID, which undergo movements during catalysis. The LID domain closes over the site of phosphoryl transfer upon ATP binding. Assembling and dissambling the active center during each catalytic cycle provides an effective means to prevent ATP hydrolysis. Some bacteria have evolved a zinc-coordinating structure that stabilizes the LID domain.</text>
</comment>
<dbReference type="GO" id="GO:0004017">
    <property type="term" value="F:AMP kinase activity"/>
    <property type="evidence" value="ECO:0007669"/>
    <property type="project" value="UniProtKB-UniRule"/>
</dbReference>
<feature type="binding site" evidence="5">
    <location>
        <position position="133"/>
    </location>
    <ligand>
        <name>Zn(2+)</name>
        <dbReference type="ChEBI" id="CHEBI:29105"/>
        <note>structural</note>
    </ligand>
</feature>
<dbReference type="Proteomes" id="UP000199197">
    <property type="component" value="Unassembled WGS sequence"/>
</dbReference>
<name>A0A0P1MRQ6_9BACT</name>
<accession>A0A0P1MRQ6</accession>
<dbReference type="AlphaFoldDB" id="A0A0P1MRQ6"/>
<gene>
    <name evidence="5" type="primary">adk</name>
    <name evidence="9" type="ORF">JGI23_00477</name>
</gene>
<evidence type="ECO:0000259" key="8">
    <source>
        <dbReference type="Pfam" id="PF05191"/>
    </source>
</evidence>
<sequence length="216" mass="24226">MRLILFGPPGVGKGTQAQILSEKFNIPHISTGDMLREAVKNQTELGLKAKSYMDKGELVPDDVMIGIIKEVLSSEKCKDGFILDGFPRTIAQAEALDKIFNELNIKLDFVISIEVNDEEIIKRLTNRRVCRNCGAVFNLLIDRIPNDNKCPRCGGELYQRSDDNPEVIKNRLKVYRESTQIVLDYYAKKGILKTINGIGEISQITKKILESIGVEA</sequence>
<feature type="binding site" evidence="5">
    <location>
        <begin position="85"/>
        <end position="88"/>
    </location>
    <ligand>
        <name>AMP</name>
        <dbReference type="ChEBI" id="CHEBI:456215"/>
    </ligand>
</feature>
<evidence type="ECO:0000256" key="3">
    <source>
        <dbReference type="ARBA" id="ARBA00022741"/>
    </source>
</evidence>
<dbReference type="InterPro" id="IPR033690">
    <property type="entry name" value="Adenylat_kinase_CS"/>
</dbReference>
<dbReference type="OrthoDB" id="9805030at2"/>
<evidence type="ECO:0000256" key="6">
    <source>
        <dbReference type="RuleBase" id="RU003330"/>
    </source>
</evidence>
<evidence type="ECO:0000256" key="2">
    <source>
        <dbReference type="ARBA" id="ARBA00022727"/>
    </source>
</evidence>
<evidence type="ECO:0000256" key="5">
    <source>
        <dbReference type="HAMAP-Rule" id="MF_00235"/>
    </source>
</evidence>
<keyword evidence="3 5" id="KW-0547">Nucleotide-binding</keyword>
<keyword evidence="5" id="KW-0862">Zinc</keyword>
<keyword evidence="4 5" id="KW-0418">Kinase</keyword>
<dbReference type="GO" id="GO:0005737">
    <property type="term" value="C:cytoplasm"/>
    <property type="evidence" value="ECO:0007669"/>
    <property type="project" value="UniProtKB-SubCell"/>
</dbReference>
<feature type="binding site" evidence="5">
    <location>
        <position position="36"/>
    </location>
    <ligand>
        <name>AMP</name>
        <dbReference type="ChEBI" id="CHEBI:456215"/>
    </ligand>
</feature>
<feature type="binding site" evidence="5">
    <location>
        <begin position="136"/>
        <end position="137"/>
    </location>
    <ligand>
        <name>ATP</name>
        <dbReference type="ChEBI" id="CHEBI:30616"/>
    </ligand>
</feature>
<feature type="binding site" evidence="5">
    <location>
        <position position="153"/>
    </location>
    <ligand>
        <name>Zn(2+)</name>
        <dbReference type="ChEBI" id="CHEBI:29105"/>
        <note>structural</note>
    </ligand>
</feature>
<dbReference type="InterPro" id="IPR007862">
    <property type="entry name" value="Adenylate_kinase_lid-dom"/>
</dbReference>
<evidence type="ECO:0000256" key="7">
    <source>
        <dbReference type="RuleBase" id="RU003331"/>
    </source>
</evidence>
<dbReference type="RefSeq" id="WP_092347905.1">
    <property type="nucleotide sequence ID" value="NZ_CZVW01000004.1"/>
</dbReference>
<dbReference type="Gene3D" id="3.40.50.300">
    <property type="entry name" value="P-loop containing nucleotide triphosphate hydrolases"/>
    <property type="match status" value="1"/>
</dbReference>
<evidence type="ECO:0000256" key="4">
    <source>
        <dbReference type="ARBA" id="ARBA00022777"/>
    </source>
</evidence>
<dbReference type="FunFam" id="3.40.50.300:FF:000106">
    <property type="entry name" value="Adenylate kinase mitochondrial"/>
    <property type="match status" value="1"/>
</dbReference>
<dbReference type="SUPFAM" id="SSF52540">
    <property type="entry name" value="P-loop containing nucleoside triphosphate hydrolases"/>
    <property type="match status" value="1"/>
</dbReference>
<dbReference type="NCBIfam" id="NF001381">
    <property type="entry name" value="PRK00279.1-3"/>
    <property type="match status" value="1"/>
</dbReference>
<comment type="pathway">
    <text evidence="5">Purine metabolism; AMP biosynthesis via salvage pathway; AMP from ADP: step 1/1.</text>
</comment>
<feature type="binding site" evidence="5">
    <location>
        <position position="127"/>
    </location>
    <ligand>
        <name>ATP</name>
        <dbReference type="ChEBI" id="CHEBI:30616"/>
    </ligand>
</feature>
<dbReference type="NCBIfam" id="NF001380">
    <property type="entry name" value="PRK00279.1-2"/>
    <property type="match status" value="1"/>
</dbReference>
<keyword evidence="10" id="KW-1185">Reference proteome</keyword>
<dbReference type="GO" id="GO:0008270">
    <property type="term" value="F:zinc ion binding"/>
    <property type="evidence" value="ECO:0007669"/>
    <property type="project" value="UniProtKB-UniRule"/>
</dbReference>
<feature type="binding site" evidence="5">
    <location>
        <position position="150"/>
    </location>
    <ligand>
        <name>Zn(2+)</name>
        <dbReference type="ChEBI" id="CHEBI:29105"/>
        <note>structural</note>
    </ligand>
</feature>
<dbReference type="EC" id="2.7.4.3" evidence="5 7"/>
<feature type="binding site" evidence="5">
    <location>
        <begin position="57"/>
        <end position="59"/>
    </location>
    <ligand>
        <name>AMP</name>
        <dbReference type="ChEBI" id="CHEBI:456215"/>
    </ligand>
</feature>
<evidence type="ECO:0000313" key="10">
    <source>
        <dbReference type="Proteomes" id="UP000199197"/>
    </source>
</evidence>
<dbReference type="GO" id="GO:0005524">
    <property type="term" value="F:ATP binding"/>
    <property type="evidence" value="ECO:0007669"/>
    <property type="project" value="UniProtKB-UniRule"/>
</dbReference>
<comment type="subunit">
    <text evidence="5 7">Monomer.</text>
</comment>
<feature type="domain" description="Adenylate kinase active site lid" evidence="8">
    <location>
        <begin position="127"/>
        <end position="162"/>
    </location>
</feature>
<evidence type="ECO:0000313" key="9">
    <source>
        <dbReference type="EMBL" id="CUS98416.1"/>
    </source>
</evidence>
<evidence type="ECO:0000256" key="1">
    <source>
        <dbReference type="ARBA" id="ARBA00022679"/>
    </source>
</evidence>
<dbReference type="InterPro" id="IPR000850">
    <property type="entry name" value="Adenylat/UMP-CMP_kin"/>
</dbReference>
<comment type="function">
    <text evidence="5">Catalyzes the reversible transfer of the terminal phosphate group between ATP and AMP. Plays an important role in cellular energy homeostasis and in adenine nucleotide metabolism.</text>
</comment>
<feature type="binding site" evidence="5">
    <location>
        <begin position="10"/>
        <end position="15"/>
    </location>
    <ligand>
        <name>ATP</name>
        <dbReference type="ChEBI" id="CHEBI:30616"/>
    </ligand>
</feature>
<dbReference type="UniPathway" id="UPA00588">
    <property type="reaction ID" value="UER00649"/>
</dbReference>
<dbReference type="NCBIfam" id="NF011100">
    <property type="entry name" value="PRK14527.1"/>
    <property type="match status" value="1"/>
</dbReference>